<sequence length="205" mass="22512">MYPSNNPTPPQFQVIIETLNELATKMVAIQQDATVAGSVLNNYPWFHTCSNVFGTIAKNIQGLGQNAQEAIQFFLRNIFGQMSGQTLSVDKKRVALAAFRTEINTRVHRLTEPGVNLRNFKANFTNLINNGVETTFNLTAIVIQLSTVEGVLPWIKGAYDKIIGVLDAIEQQLGQPESEVTAAAFEEDIKWMVAVAADINGSNQA</sequence>
<proteinExistence type="predicted"/>
<dbReference type="AlphaFoldDB" id="A0AAW0G0Y9"/>
<dbReference type="Proteomes" id="UP001385951">
    <property type="component" value="Unassembled WGS sequence"/>
</dbReference>
<accession>A0AAW0G0Y9</accession>
<reference evidence="1 2" key="1">
    <citation type="submission" date="2022-09" db="EMBL/GenBank/DDBJ databases">
        <authorList>
            <person name="Palmer J.M."/>
        </authorList>
    </citation>
    <scope>NUCLEOTIDE SEQUENCE [LARGE SCALE GENOMIC DNA]</scope>
    <source>
        <strain evidence="1 2">DSM 7382</strain>
    </source>
</reference>
<evidence type="ECO:0000313" key="1">
    <source>
        <dbReference type="EMBL" id="KAK7683296.1"/>
    </source>
</evidence>
<organism evidence="1 2">
    <name type="scientific">Cerrena zonata</name>
    <dbReference type="NCBI Taxonomy" id="2478898"/>
    <lineage>
        <taxon>Eukaryota</taxon>
        <taxon>Fungi</taxon>
        <taxon>Dikarya</taxon>
        <taxon>Basidiomycota</taxon>
        <taxon>Agaricomycotina</taxon>
        <taxon>Agaricomycetes</taxon>
        <taxon>Polyporales</taxon>
        <taxon>Cerrenaceae</taxon>
        <taxon>Cerrena</taxon>
    </lineage>
</organism>
<dbReference type="EMBL" id="JASBNA010000031">
    <property type="protein sequence ID" value="KAK7683296.1"/>
    <property type="molecule type" value="Genomic_DNA"/>
</dbReference>
<comment type="caution">
    <text evidence="1">The sequence shown here is derived from an EMBL/GenBank/DDBJ whole genome shotgun (WGS) entry which is preliminary data.</text>
</comment>
<keyword evidence="2" id="KW-1185">Reference proteome</keyword>
<protein>
    <submittedName>
        <fullName evidence="1">Uncharacterized protein</fullName>
    </submittedName>
</protein>
<evidence type="ECO:0000313" key="2">
    <source>
        <dbReference type="Proteomes" id="UP001385951"/>
    </source>
</evidence>
<gene>
    <name evidence="1" type="ORF">QCA50_013558</name>
</gene>
<name>A0AAW0G0Y9_9APHY</name>